<feature type="compositionally biased region" description="Basic and acidic residues" evidence="1">
    <location>
        <begin position="529"/>
        <end position="546"/>
    </location>
</feature>
<dbReference type="AlphaFoldDB" id="A0AB34KYI1"/>
<feature type="compositionally biased region" description="Basic and acidic residues" evidence="1">
    <location>
        <begin position="455"/>
        <end position="466"/>
    </location>
</feature>
<evidence type="ECO:0000259" key="2">
    <source>
        <dbReference type="PROSITE" id="PS50882"/>
    </source>
</evidence>
<dbReference type="PANTHER" id="PTHR12357">
    <property type="entry name" value="YTH YT521-B HOMOLOGY DOMAIN-CONTAINING"/>
    <property type="match status" value="1"/>
</dbReference>
<comment type="caution">
    <text evidence="3">The sequence shown here is derived from an EMBL/GenBank/DDBJ whole genome shotgun (WGS) entry which is preliminary data.</text>
</comment>
<dbReference type="Pfam" id="PF04146">
    <property type="entry name" value="YTH"/>
    <property type="match status" value="1"/>
</dbReference>
<dbReference type="GO" id="GO:0003729">
    <property type="term" value="F:mRNA binding"/>
    <property type="evidence" value="ECO:0007669"/>
    <property type="project" value="TreeGrafter"/>
</dbReference>
<evidence type="ECO:0000256" key="1">
    <source>
        <dbReference type="SAM" id="MobiDB-lite"/>
    </source>
</evidence>
<feature type="compositionally biased region" description="Polar residues" evidence="1">
    <location>
        <begin position="786"/>
        <end position="798"/>
    </location>
</feature>
<feature type="region of interest" description="Disordered" evidence="1">
    <location>
        <begin position="1"/>
        <end position="20"/>
    </location>
</feature>
<feature type="compositionally biased region" description="Low complexity" evidence="1">
    <location>
        <begin position="288"/>
        <end position="300"/>
    </location>
</feature>
<feature type="compositionally biased region" description="Polar residues" evidence="1">
    <location>
        <begin position="339"/>
        <end position="348"/>
    </location>
</feature>
<dbReference type="Gene3D" id="3.10.590.10">
    <property type="entry name" value="ph1033 like domains"/>
    <property type="match status" value="1"/>
</dbReference>
<accession>A0AB34KYI1</accession>
<gene>
    <name evidence="3" type="ORF">WHR41_02429</name>
</gene>
<feature type="region of interest" description="Disordered" evidence="1">
    <location>
        <begin position="288"/>
        <end position="367"/>
    </location>
</feature>
<feature type="compositionally biased region" description="Basic and acidic residues" evidence="1">
    <location>
        <begin position="317"/>
        <end position="333"/>
    </location>
</feature>
<protein>
    <recommendedName>
        <fullName evidence="2">YTH domain-containing protein</fullName>
    </recommendedName>
</protein>
<feature type="compositionally biased region" description="Polar residues" evidence="1">
    <location>
        <begin position="919"/>
        <end position="932"/>
    </location>
</feature>
<dbReference type="GeneID" id="96003873"/>
<dbReference type="EMBL" id="JAAQHG020000006">
    <property type="protein sequence ID" value="KAL1588847.1"/>
    <property type="molecule type" value="Genomic_DNA"/>
</dbReference>
<proteinExistence type="predicted"/>
<feature type="region of interest" description="Disordered" evidence="1">
    <location>
        <begin position="520"/>
        <end position="686"/>
    </location>
</feature>
<feature type="compositionally biased region" description="Basic and acidic residues" evidence="1">
    <location>
        <begin position="7"/>
        <end position="17"/>
    </location>
</feature>
<feature type="compositionally biased region" description="Basic and acidic residues" evidence="1">
    <location>
        <begin position="879"/>
        <end position="888"/>
    </location>
</feature>
<evidence type="ECO:0000313" key="3">
    <source>
        <dbReference type="EMBL" id="KAL1588847.1"/>
    </source>
</evidence>
<keyword evidence="4" id="KW-1185">Reference proteome</keyword>
<feature type="domain" description="YTH" evidence="2">
    <location>
        <begin position="127"/>
        <end position="258"/>
    </location>
</feature>
<dbReference type="InterPro" id="IPR007275">
    <property type="entry name" value="YTH_domain"/>
</dbReference>
<dbReference type="RefSeq" id="XP_069231952.1">
    <property type="nucleotide sequence ID" value="XM_069371035.1"/>
</dbReference>
<sequence>MVYRQDAPSDHDGHVGHSNDSLLASADEMAGNYSPHTPNNASMPTHLREISAALDDVLVPGSAEEGEKLMEDYPMPDQPEIWQQAVHPDSFQKFVNEVDDVILETFTGAAKVLSHVNPDYFMMPLKARIVCMKVDKALDMKYAIARGYVTNLPSCNERLNAIWKSRAGERVFMMFSISGSKEFCAMAEMTGGLQSGDLSGWSKPGCIGVIPVTFVFIKDVPFKLINHIKHKTNGQPVANMWNSMLYHDNTGYHVARIYARHPVLSTLLATSPQHMQISYKAQLRIPGSDKSNYSASSYSSHNDKSYDPRSATQVSIRRSDDRGQWSGTDRRAIQDQPWRRNNTQTASRLSPHLSASGGNVSPTPAQKRAQGFLEPTSSPFNALPPFKPMNNNYPAKSITTRPTGSFITADERMLANFPGFQGARKSNGDPSTQNRAAGHKTARSPAVGGGVGHIAARDGHGTRTDNPEAPLNYKTDARHANDRAPSAKQSSAFGVQWQADGRGARVPIFIDTQLSGLGLSFNSSPSNSDRSDQRPAAKQMAGERIHYPSPATSFESEARSQAQGLPKPHGQGFTTPSPPTYHNRGPYQHQFARPGPQSSQSANFSGFLKGSRDSHKRQNRRGNPIKQSQSMPLMIPSKMAYPSSPALRIQTSGITPSPARSSLSSSGIDGWAAPTPTHPSFAPNPANDHIPLSSILNNPYSPDKINRFLDLEEQYAYHQSNMYLLDYKIYQQEIARGMKKDEYYETKLNRKFHCSISCLIEMQKKMSQKEHDEVRRELAEKAFAHSSDTSSRAESVSSDDPFAWPGQVSGSAFEKTIAPPKYDEHGDISRSASINHAGKPSNMTQVLRHRRGGVYDTKKSSFTGSFDARIAASVDKLLESPTREDKQPSDLLLRRWNRPNQSPSNDLTENAPIAPPAYNGSSTVQGSDSDSFSFKHMSPVSVTEEEDDVFAPRGRGYWNPNPIRGVSQASFHGGIGLKNEYWEYK</sequence>
<dbReference type="PROSITE" id="PS50882">
    <property type="entry name" value="YTH"/>
    <property type="match status" value="1"/>
</dbReference>
<feature type="compositionally biased region" description="Polar residues" evidence="1">
    <location>
        <begin position="550"/>
        <end position="563"/>
    </location>
</feature>
<dbReference type="Proteomes" id="UP000803884">
    <property type="component" value="Unassembled WGS sequence"/>
</dbReference>
<feature type="compositionally biased region" description="Polar residues" evidence="1">
    <location>
        <begin position="649"/>
        <end position="660"/>
    </location>
</feature>
<organism evidence="3 4">
    <name type="scientific">Cladosporium halotolerans</name>
    <dbReference type="NCBI Taxonomy" id="1052096"/>
    <lineage>
        <taxon>Eukaryota</taxon>
        <taxon>Fungi</taxon>
        <taxon>Dikarya</taxon>
        <taxon>Ascomycota</taxon>
        <taxon>Pezizomycotina</taxon>
        <taxon>Dothideomycetes</taxon>
        <taxon>Dothideomycetidae</taxon>
        <taxon>Cladosporiales</taxon>
        <taxon>Cladosporiaceae</taxon>
        <taxon>Cladosporium</taxon>
    </lineage>
</organism>
<evidence type="ECO:0000313" key="4">
    <source>
        <dbReference type="Proteomes" id="UP000803884"/>
    </source>
</evidence>
<dbReference type="PANTHER" id="PTHR12357:SF89">
    <property type="entry name" value="YTH DOMAIN-CONTAINING FAMILY PROTEIN"/>
    <property type="match status" value="1"/>
</dbReference>
<reference evidence="3 4" key="1">
    <citation type="journal article" date="2020" name="Microbiol. Resour. Announc.">
        <title>Draft Genome Sequence of a Cladosporium Species Isolated from the Mesophotic Ascidian Didemnum maculosum.</title>
        <authorList>
            <person name="Gioti A."/>
            <person name="Siaperas R."/>
            <person name="Nikolaivits E."/>
            <person name="Le Goff G."/>
            <person name="Ouazzani J."/>
            <person name="Kotoulas G."/>
            <person name="Topakas E."/>
        </authorList>
    </citation>
    <scope>NUCLEOTIDE SEQUENCE [LARGE SCALE GENOMIC DNA]</scope>
    <source>
        <strain evidence="3 4">TM138-S3</strain>
    </source>
</reference>
<dbReference type="InterPro" id="IPR045168">
    <property type="entry name" value="YTH_prot"/>
</dbReference>
<dbReference type="GO" id="GO:0005737">
    <property type="term" value="C:cytoplasm"/>
    <property type="evidence" value="ECO:0007669"/>
    <property type="project" value="TreeGrafter"/>
</dbReference>
<feature type="region of interest" description="Disordered" evidence="1">
    <location>
        <begin position="420"/>
        <end position="473"/>
    </location>
</feature>
<dbReference type="GO" id="GO:0061157">
    <property type="term" value="P:mRNA destabilization"/>
    <property type="evidence" value="ECO:0007669"/>
    <property type="project" value="TreeGrafter"/>
</dbReference>
<name>A0AB34KYI1_9PEZI</name>
<feature type="compositionally biased region" description="Polar residues" evidence="1">
    <location>
        <begin position="898"/>
        <end position="908"/>
    </location>
</feature>
<feature type="region of interest" description="Disordered" evidence="1">
    <location>
        <begin position="879"/>
        <end position="962"/>
    </location>
</feature>
<feature type="region of interest" description="Disordered" evidence="1">
    <location>
        <begin position="782"/>
        <end position="802"/>
    </location>
</feature>